<dbReference type="EMBL" id="FTMD01000019">
    <property type="protein sequence ID" value="SIR54331.1"/>
    <property type="molecule type" value="Genomic_DNA"/>
</dbReference>
<dbReference type="Proteomes" id="UP000186819">
    <property type="component" value="Unassembled WGS sequence"/>
</dbReference>
<proteinExistence type="predicted"/>
<dbReference type="RefSeq" id="WP_076604086.1">
    <property type="nucleotide sequence ID" value="NZ_FTMD01000019.1"/>
</dbReference>
<keyword evidence="2" id="KW-1185">Reference proteome</keyword>
<gene>
    <name evidence="1" type="ORF">SAMN05421829_11946</name>
</gene>
<dbReference type="STRING" id="34027.SAMN05421829_11946"/>
<evidence type="ECO:0000313" key="2">
    <source>
        <dbReference type="Proteomes" id="UP000186819"/>
    </source>
</evidence>
<evidence type="ECO:0000313" key="1">
    <source>
        <dbReference type="EMBL" id="SIR54331.1"/>
    </source>
</evidence>
<organism evidence="1 2">
    <name type="scientific">Aromatoleum tolulyticum</name>
    <dbReference type="NCBI Taxonomy" id="34027"/>
    <lineage>
        <taxon>Bacteria</taxon>
        <taxon>Pseudomonadati</taxon>
        <taxon>Pseudomonadota</taxon>
        <taxon>Betaproteobacteria</taxon>
        <taxon>Rhodocyclales</taxon>
        <taxon>Rhodocyclaceae</taxon>
        <taxon>Aromatoleum</taxon>
    </lineage>
</organism>
<sequence length="258" mass="27126">MIVETLVLHASDFIEWVDASGVQGGARRPVPAQGLTIRLDNPPADLELIHKTAGTVLWRRIPAELRRVIAGAASPADLAPPVAADEPLYPLAGEVADAAGHFLPRRFSLSAGRRAEHALRLFRSPLGTRFGHAGGLYGRTELEDGTPVPWALLALHVTPPLATPFDFVAQSDAHGEFRLSLARLPALTKDAPATTYPAVLTVRAAASGTDPDALPAARVRGTGSGNAAFKTEITVDIAPGRIATLASPGRNALVLKFS</sequence>
<accession>A0A1N7BSJ4</accession>
<name>A0A1N7BSJ4_9RHOO</name>
<reference evidence="2" key="1">
    <citation type="submission" date="2017-01" db="EMBL/GenBank/DDBJ databases">
        <authorList>
            <person name="Varghese N."/>
            <person name="Submissions S."/>
        </authorList>
    </citation>
    <scope>NUCLEOTIDE SEQUENCE [LARGE SCALE GENOMIC DNA]</scope>
    <source>
        <strain evidence="2">ATCC 51758</strain>
    </source>
</reference>
<protein>
    <submittedName>
        <fullName evidence="1">Uncharacterized protein</fullName>
    </submittedName>
</protein>
<dbReference type="AlphaFoldDB" id="A0A1N7BSJ4"/>
<dbReference type="OrthoDB" id="6194076at2"/>